<feature type="transmembrane region" description="Helical" evidence="1">
    <location>
        <begin position="53"/>
        <end position="73"/>
    </location>
</feature>
<reference evidence="2 3" key="1">
    <citation type="journal article" date="2023" name="Arcadia Sci">
        <title>De novo assembly of a long-read Amblyomma americanum tick genome.</title>
        <authorList>
            <person name="Chou S."/>
            <person name="Poskanzer K.E."/>
            <person name="Rollins M."/>
            <person name="Thuy-Boun P.S."/>
        </authorList>
    </citation>
    <scope>NUCLEOTIDE SEQUENCE [LARGE SCALE GENOMIC DNA]</scope>
    <source>
        <strain evidence="2">F_SG_1</strain>
        <tissue evidence="2">Salivary glands</tissue>
    </source>
</reference>
<feature type="transmembrane region" description="Helical" evidence="1">
    <location>
        <begin position="209"/>
        <end position="230"/>
    </location>
</feature>
<organism evidence="2 3">
    <name type="scientific">Amblyomma americanum</name>
    <name type="common">Lone star tick</name>
    <dbReference type="NCBI Taxonomy" id="6943"/>
    <lineage>
        <taxon>Eukaryota</taxon>
        <taxon>Metazoa</taxon>
        <taxon>Ecdysozoa</taxon>
        <taxon>Arthropoda</taxon>
        <taxon>Chelicerata</taxon>
        <taxon>Arachnida</taxon>
        <taxon>Acari</taxon>
        <taxon>Parasitiformes</taxon>
        <taxon>Ixodida</taxon>
        <taxon>Ixodoidea</taxon>
        <taxon>Ixodidae</taxon>
        <taxon>Amblyomminae</taxon>
        <taxon>Amblyomma</taxon>
    </lineage>
</organism>
<keyword evidence="3" id="KW-1185">Reference proteome</keyword>
<evidence type="ECO:0000313" key="2">
    <source>
        <dbReference type="EMBL" id="KAK8788106.1"/>
    </source>
</evidence>
<feature type="transmembrane region" description="Helical" evidence="1">
    <location>
        <begin position="85"/>
        <end position="105"/>
    </location>
</feature>
<evidence type="ECO:0000256" key="1">
    <source>
        <dbReference type="SAM" id="Phobius"/>
    </source>
</evidence>
<gene>
    <name evidence="2" type="ORF">V5799_022118</name>
</gene>
<accession>A0AAQ4FLX6</accession>
<keyword evidence="1" id="KW-1133">Transmembrane helix</keyword>
<keyword evidence="1" id="KW-0472">Membrane</keyword>
<evidence type="ECO:0000313" key="3">
    <source>
        <dbReference type="Proteomes" id="UP001321473"/>
    </source>
</evidence>
<name>A0AAQ4FLX6_AMBAM</name>
<feature type="transmembrane region" description="Helical" evidence="1">
    <location>
        <begin position="117"/>
        <end position="140"/>
    </location>
</feature>
<keyword evidence="1" id="KW-0812">Transmembrane</keyword>
<feature type="transmembrane region" description="Helical" evidence="1">
    <location>
        <begin position="20"/>
        <end position="41"/>
    </location>
</feature>
<proteinExistence type="predicted"/>
<dbReference type="Proteomes" id="UP001321473">
    <property type="component" value="Unassembled WGS sequence"/>
</dbReference>
<protein>
    <submittedName>
        <fullName evidence="2">Uncharacterized protein</fullName>
    </submittedName>
</protein>
<dbReference type="AlphaFoldDB" id="A0AAQ4FLX6"/>
<comment type="caution">
    <text evidence="2">The sequence shown here is derived from an EMBL/GenBank/DDBJ whole genome shotgun (WGS) entry which is preliminary data.</text>
</comment>
<sequence length="268" mass="29242">MTAHADHDVVKNDKHNNPYLALFAFLTIMGNGTVPSGLRMAADKPVLKTLQRYIRIPYTLVVFLAATASIVVFSSTDTTKPTDFFFGSLGLQAIAVFMPAFVVHTTQGINSYIFRRCHIEIIIFCIGVFGITLAVSTLYVTNKIADDTWPFRESLLFSLYMSSVERLPMTDALFEEGVGIDLMFPLHNQGTAMAVGFLMGTATVSLLDLMSVIGGNSAVTVVVSGTYLTYYMLENMSSSGVTGVVVYTMAVNLHRSVACTELARALEE</sequence>
<dbReference type="EMBL" id="JARKHS020001143">
    <property type="protein sequence ID" value="KAK8788106.1"/>
    <property type="molecule type" value="Genomic_DNA"/>
</dbReference>